<organism evidence="1 2">
    <name type="scientific">Methylobacterium soli</name>
    <dbReference type="NCBI Taxonomy" id="553447"/>
    <lineage>
        <taxon>Bacteria</taxon>
        <taxon>Pseudomonadati</taxon>
        <taxon>Pseudomonadota</taxon>
        <taxon>Alphaproteobacteria</taxon>
        <taxon>Hyphomicrobiales</taxon>
        <taxon>Methylobacteriaceae</taxon>
        <taxon>Methylobacterium</taxon>
    </lineage>
</organism>
<sequence length="326" mass="33644">MIIAFTGSGTHTDATHAALILAHALSAAGEPVIVIRSAELSPLSVTELEGSGLEVAEGATLVDLSATVSGAQAPARHIVLDLASADFRSPAIRCGIDVRVITVGPYALDESAAAALGADDAHLVPAAPAWYLGCRRSGGGPAAASFAAAMARCGQTTRVLPVVQGALSRSEATALTTRHPRSRALRTGHHLLAVLRKVAADPFATSVSGPATDALSETERVSACVDERSFPERLRELADDLDAIEAGHGPTPADLAGAPILDNWNSEITVVPCLTGSVSEHPNIPMGRPVRTSQVIMTDNATWARTLSRFYALRIPAAAGGPGRLQ</sequence>
<dbReference type="OrthoDB" id="7870532at2"/>
<keyword evidence="2" id="KW-1185">Reference proteome</keyword>
<name>A0A6L3SVZ3_9HYPH</name>
<protein>
    <submittedName>
        <fullName evidence="1">Uncharacterized protein</fullName>
    </submittedName>
</protein>
<dbReference type="Proteomes" id="UP000474159">
    <property type="component" value="Unassembled WGS sequence"/>
</dbReference>
<evidence type="ECO:0000313" key="1">
    <source>
        <dbReference type="EMBL" id="KAB1076754.1"/>
    </source>
</evidence>
<reference evidence="1 2" key="1">
    <citation type="submission" date="2019-09" db="EMBL/GenBank/DDBJ databases">
        <title>YIM 48816 draft genome.</title>
        <authorList>
            <person name="Jiang L."/>
        </authorList>
    </citation>
    <scope>NUCLEOTIDE SEQUENCE [LARGE SCALE GENOMIC DNA]</scope>
    <source>
        <strain evidence="1 2">YIM 48816</strain>
    </source>
</reference>
<dbReference type="RefSeq" id="WP_151002492.1">
    <property type="nucleotide sequence ID" value="NZ_BPQY01000227.1"/>
</dbReference>
<comment type="caution">
    <text evidence="1">The sequence shown here is derived from an EMBL/GenBank/DDBJ whole genome shotgun (WGS) entry which is preliminary data.</text>
</comment>
<evidence type="ECO:0000313" key="2">
    <source>
        <dbReference type="Proteomes" id="UP000474159"/>
    </source>
</evidence>
<proteinExistence type="predicted"/>
<dbReference type="EMBL" id="VZZK01000027">
    <property type="protein sequence ID" value="KAB1076754.1"/>
    <property type="molecule type" value="Genomic_DNA"/>
</dbReference>
<dbReference type="Pfam" id="PF20339">
    <property type="entry name" value="DUF6634"/>
    <property type="match status" value="1"/>
</dbReference>
<dbReference type="InterPro" id="IPR046574">
    <property type="entry name" value="DUF6634"/>
</dbReference>
<gene>
    <name evidence="1" type="ORF">F6X53_21950</name>
</gene>
<dbReference type="AlphaFoldDB" id="A0A6L3SVZ3"/>
<accession>A0A6L3SVZ3</accession>